<evidence type="ECO:0000259" key="2">
    <source>
        <dbReference type="SMART" id="SM00834"/>
    </source>
</evidence>
<dbReference type="InterPro" id="IPR013429">
    <property type="entry name" value="Regulatory_FmdB_Zinc_ribbon"/>
</dbReference>
<name>A0ABS0EXW1_9BURK</name>
<feature type="region of interest" description="Disordered" evidence="1">
    <location>
        <begin position="55"/>
        <end position="115"/>
    </location>
</feature>
<evidence type="ECO:0000313" key="4">
    <source>
        <dbReference type="Proteomes" id="UP000657372"/>
    </source>
</evidence>
<dbReference type="Proteomes" id="UP000657372">
    <property type="component" value="Unassembled WGS sequence"/>
</dbReference>
<comment type="caution">
    <text evidence="3">The sequence shown here is derived from an EMBL/GenBank/DDBJ whole genome shotgun (WGS) entry which is preliminary data.</text>
</comment>
<evidence type="ECO:0000313" key="3">
    <source>
        <dbReference type="EMBL" id="MBF8178667.1"/>
    </source>
</evidence>
<sequence length="115" mass="12496">MPTYDYVCKDCGFFEAVRTIAARNDPIDCPHCAAKADRTWSSAPSLALMPETRRHAMSTNERASHEPMSSKNYASKAHPSGCSCCSSSGKKSKSTIVAPNGNKAFAGKRPWMISH</sequence>
<gene>
    <name evidence="3" type="ORF">IXC47_13335</name>
</gene>
<dbReference type="SMART" id="SM00834">
    <property type="entry name" value="CxxC_CXXC_SSSS"/>
    <property type="match status" value="1"/>
</dbReference>
<keyword evidence="4" id="KW-1185">Reference proteome</keyword>
<dbReference type="NCBIfam" id="TIGR02605">
    <property type="entry name" value="CxxC_CxxC_SSSS"/>
    <property type="match status" value="1"/>
</dbReference>
<organism evidence="3 4">
    <name type="scientific">Herminiimonas contaminans</name>
    <dbReference type="NCBI Taxonomy" id="1111140"/>
    <lineage>
        <taxon>Bacteria</taxon>
        <taxon>Pseudomonadati</taxon>
        <taxon>Pseudomonadota</taxon>
        <taxon>Betaproteobacteria</taxon>
        <taxon>Burkholderiales</taxon>
        <taxon>Oxalobacteraceae</taxon>
        <taxon>Herminiimonas</taxon>
    </lineage>
</organism>
<dbReference type="EMBL" id="JADOEL010000011">
    <property type="protein sequence ID" value="MBF8178667.1"/>
    <property type="molecule type" value="Genomic_DNA"/>
</dbReference>
<feature type="compositionally biased region" description="Polar residues" evidence="1">
    <location>
        <begin position="57"/>
        <end position="73"/>
    </location>
</feature>
<reference evidence="3 4" key="1">
    <citation type="submission" date="2020-11" db="EMBL/GenBank/DDBJ databases">
        <title>WGS of Herminiimonas contaminans strain Marseille-Q4544 isolated from planarians Schmidtea mediterranea.</title>
        <authorList>
            <person name="Kangale L."/>
        </authorList>
    </citation>
    <scope>NUCLEOTIDE SEQUENCE [LARGE SCALE GENOMIC DNA]</scope>
    <source>
        <strain evidence="3 4">Marseille-Q4544</strain>
    </source>
</reference>
<protein>
    <submittedName>
        <fullName evidence="3">Zinc ribbon domain-containing protein</fullName>
    </submittedName>
</protein>
<accession>A0ABS0EXW1</accession>
<dbReference type="Pfam" id="PF09723">
    <property type="entry name" value="Zn_ribbon_8"/>
    <property type="match status" value="1"/>
</dbReference>
<dbReference type="RefSeq" id="WP_175625846.1">
    <property type="nucleotide sequence ID" value="NZ_JADOEL010000011.1"/>
</dbReference>
<feature type="domain" description="Putative regulatory protein FmdB zinc ribbon" evidence="2">
    <location>
        <begin position="1"/>
        <end position="41"/>
    </location>
</feature>
<evidence type="ECO:0000256" key="1">
    <source>
        <dbReference type="SAM" id="MobiDB-lite"/>
    </source>
</evidence>
<proteinExistence type="predicted"/>